<dbReference type="OrthoDB" id="9801813at2"/>
<protein>
    <submittedName>
        <fullName evidence="3">AAA family ATPase</fullName>
    </submittedName>
</protein>
<dbReference type="InterPro" id="IPR038729">
    <property type="entry name" value="Rad50/SbcC_AAA"/>
</dbReference>
<dbReference type="GO" id="GO:0016887">
    <property type="term" value="F:ATP hydrolysis activity"/>
    <property type="evidence" value="ECO:0007669"/>
    <property type="project" value="InterPro"/>
</dbReference>
<dbReference type="Pfam" id="PF13304">
    <property type="entry name" value="AAA_21"/>
    <property type="match status" value="1"/>
</dbReference>
<dbReference type="SUPFAM" id="SSF52540">
    <property type="entry name" value="P-loop containing nucleoside triphosphate hydrolases"/>
    <property type="match status" value="1"/>
</dbReference>
<organism evidence="3 4">
    <name type="scientific">Desulfofundulus thermobenzoicus</name>
    <dbReference type="NCBI Taxonomy" id="29376"/>
    <lineage>
        <taxon>Bacteria</taxon>
        <taxon>Bacillati</taxon>
        <taxon>Bacillota</taxon>
        <taxon>Clostridia</taxon>
        <taxon>Eubacteriales</taxon>
        <taxon>Peptococcaceae</taxon>
        <taxon>Desulfofundulus</taxon>
    </lineage>
</organism>
<feature type="domain" description="ATPase AAA-type core" evidence="1">
    <location>
        <begin position="219"/>
        <end position="314"/>
    </location>
</feature>
<evidence type="ECO:0000313" key="3">
    <source>
        <dbReference type="EMBL" id="MQL50767.1"/>
    </source>
</evidence>
<feature type="domain" description="Rad50/SbcC-type AAA" evidence="2">
    <location>
        <begin position="8"/>
        <end position="45"/>
    </location>
</feature>
<evidence type="ECO:0000313" key="4">
    <source>
        <dbReference type="Proteomes" id="UP000441717"/>
    </source>
</evidence>
<dbReference type="GO" id="GO:0005524">
    <property type="term" value="F:ATP binding"/>
    <property type="evidence" value="ECO:0007669"/>
    <property type="project" value="InterPro"/>
</dbReference>
<evidence type="ECO:0000259" key="2">
    <source>
        <dbReference type="Pfam" id="PF13476"/>
    </source>
</evidence>
<dbReference type="PANTHER" id="PTHR43581">
    <property type="entry name" value="ATP/GTP PHOSPHATASE"/>
    <property type="match status" value="1"/>
</dbReference>
<evidence type="ECO:0000259" key="1">
    <source>
        <dbReference type="Pfam" id="PF13304"/>
    </source>
</evidence>
<reference evidence="3 4" key="1">
    <citation type="submission" date="2019-10" db="EMBL/GenBank/DDBJ databases">
        <title>Comparative genomics of sulfur disproportionating microorganisms.</title>
        <authorList>
            <person name="Ward L.M."/>
            <person name="Bertran E."/>
            <person name="Johnston D."/>
        </authorList>
    </citation>
    <scope>NUCLEOTIDE SEQUENCE [LARGE SCALE GENOMIC DNA]</scope>
    <source>
        <strain evidence="3 4">DSM 14055</strain>
    </source>
</reference>
<proteinExistence type="predicted"/>
<sequence>MMYLSFKVFNFRCFHELVIENFAPVNLIAGMNNVGKTALLEALFLHSGAYNPELVLRISTFRGIEPFFKIESGRTAETPWDSLFTSFDPSKEIELTGKIKAMGYRTLRIRILREPWDSSGVSLFIHSNQERPGEPLLSTGTDLVLELEYDEPKRKGKHYLIVGPKGIQIQPFPPPPPPPVPAVFLAARGLISPAEDAERFGRLEIAGKQDVLLKVLKTVEPRLRRLSVVVAGGVPMIYGDLGHGRLIPLPIMGEGMVRLASLVLAIANTGKGVVLVDEIENGLHHSVLYKVWRVIGEAIRTFNTQIFATTHSLECIRAAHRAFRDSGHYDFCLYRLETLGKSTRVIAYDQETLEAAMETDLEVR</sequence>
<dbReference type="Pfam" id="PF13476">
    <property type="entry name" value="AAA_23"/>
    <property type="match status" value="1"/>
</dbReference>
<dbReference type="PANTHER" id="PTHR43581:SF4">
    <property type="entry name" value="ATP_GTP PHOSPHATASE"/>
    <property type="match status" value="1"/>
</dbReference>
<keyword evidence="4" id="KW-1185">Reference proteome</keyword>
<dbReference type="GO" id="GO:0006302">
    <property type="term" value="P:double-strand break repair"/>
    <property type="evidence" value="ECO:0007669"/>
    <property type="project" value="InterPro"/>
</dbReference>
<name>A0A6N7IMD9_9FIRM</name>
<gene>
    <name evidence="3" type="ORF">GFC01_00425</name>
</gene>
<comment type="caution">
    <text evidence="3">The sequence shown here is derived from an EMBL/GenBank/DDBJ whole genome shotgun (WGS) entry which is preliminary data.</text>
</comment>
<dbReference type="AlphaFoldDB" id="A0A6N7IMD9"/>
<dbReference type="Proteomes" id="UP000441717">
    <property type="component" value="Unassembled WGS sequence"/>
</dbReference>
<dbReference type="EMBL" id="WHYR01000001">
    <property type="protein sequence ID" value="MQL50767.1"/>
    <property type="molecule type" value="Genomic_DNA"/>
</dbReference>
<accession>A0A6N7IMD9</accession>
<dbReference type="InterPro" id="IPR003959">
    <property type="entry name" value="ATPase_AAA_core"/>
</dbReference>
<dbReference type="InterPro" id="IPR027417">
    <property type="entry name" value="P-loop_NTPase"/>
</dbReference>
<dbReference type="InterPro" id="IPR051396">
    <property type="entry name" value="Bact_Antivir_Def_Nuclease"/>
</dbReference>
<dbReference type="Gene3D" id="3.40.50.300">
    <property type="entry name" value="P-loop containing nucleotide triphosphate hydrolases"/>
    <property type="match status" value="2"/>
</dbReference>